<evidence type="ECO:0000256" key="6">
    <source>
        <dbReference type="ARBA" id="ARBA00022967"/>
    </source>
</evidence>
<dbReference type="GeneID" id="82878144"/>
<dbReference type="RefSeq" id="WP_081748490.1">
    <property type="nucleotide sequence ID" value="NZ_CP004350.1"/>
</dbReference>
<evidence type="ECO:0000256" key="1">
    <source>
        <dbReference type="ARBA" id="ARBA00004429"/>
    </source>
</evidence>
<keyword evidence="4" id="KW-0547">Nucleotide-binding</keyword>
<keyword evidence="15" id="KW-1185">Reference proteome</keyword>
<protein>
    <submittedName>
        <fullName evidence="14">ABC transporter ATP-binding protein</fullName>
    </submittedName>
</protein>
<name>A0ABN4CFZ5_9CORY</name>
<keyword evidence="3 11" id="KW-0812">Transmembrane</keyword>
<keyword evidence="7 11" id="KW-1133">Transmembrane helix</keyword>
<evidence type="ECO:0000256" key="4">
    <source>
        <dbReference type="ARBA" id="ARBA00022741"/>
    </source>
</evidence>
<organism evidence="14 15">
    <name type="scientific">Corynebacterium casei LMG S-19264</name>
    <dbReference type="NCBI Taxonomy" id="1285583"/>
    <lineage>
        <taxon>Bacteria</taxon>
        <taxon>Bacillati</taxon>
        <taxon>Actinomycetota</taxon>
        <taxon>Actinomycetes</taxon>
        <taxon>Mycobacteriales</taxon>
        <taxon>Corynebacteriaceae</taxon>
        <taxon>Corynebacterium</taxon>
    </lineage>
</organism>
<gene>
    <name evidence="14" type="ORF">CCASEI_10165</name>
</gene>
<evidence type="ECO:0000256" key="11">
    <source>
        <dbReference type="SAM" id="Phobius"/>
    </source>
</evidence>
<keyword evidence="6" id="KW-1278">Translocase</keyword>
<dbReference type="SMART" id="SM00382">
    <property type="entry name" value="AAA"/>
    <property type="match status" value="1"/>
</dbReference>
<dbReference type="PROSITE" id="PS50929">
    <property type="entry name" value="ABC_TM1F"/>
    <property type="match status" value="1"/>
</dbReference>
<dbReference type="InterPro" id="IPR003593">
    <property type="entry name" value="AAA+_ATPase"/>
</dbReference>
<dbReference type="PROSITE" id="PS00211">
    <property type="entry name" value="ABC_TRANSPORTER_1"/>
    <property type="match status" value="1"/>
</dbReference>
<dbReference type="InterPro" id="IPR027417">
    <property type="entry name" value="P-loop_NTPase"/>
</dbReference>
<feature type="domain" description="ABC transporter" evidence="12">
    <location>
        <begin position="375"/>
        <end position="611"/>
    </location>
</feature>
<dbReference type="EMBL" id="CP004350">
    <property type="protein sequence ID" value="AHI20588.1"/>
    <property type="molecule type" value="Genomic_DNA"/>
</dbReference>
<evidence type="ECO:0000259" key="12">
    <source>
        <dbReference type="PROSITE" id="PS50893"/>
    </source>
</evidence>
<evidence type="ECO:0000256" key="10">
    <source>
        <dbReference type="SAM" id="MobiDB-lite"/>
    </source>
</evidence>
<dbReference type="Gene3D" id="1.20.1560.10">
    <property type="entry name" value="ABC transporter type 1, transmembrane domain"/>
    <property type="match status" value="1"/>
</dbReference>
<dbReference type="PANTHER" id="PTHR24221:SF654">
    <property type="entry name" value="ATP-BINDING CASSETTE SUB-FAMILY B MEMBER 6"/>
    <property type="match status" value="1"/>
</dbReference>
<dbReference type="InterPro" id="IPR036640">
    <property type="entry name" value="ABC1_TM_sf"/>
</dbReference>
<evidence type="ECO:0000313" key="15">
    <source>
        <dbReference type="Proteomes" id="UP000019226"/>
    </source>
</evidence>
<evidence type="ECO:0000256" key="2">
    <source>
        <dbReference type="ARBA" id="ARBA00022519"/>
    </source>
</evidence>
<dbReference type="Gene3D" id="3.40.50.300">
    <property type="entry name" value="P-loop containing nucleotide triphosphate hydrolases"/>
    <property type="match status" value="1"/>
</dbReference>
<proteinExistence type="inferred from homology"/>
<dbReference type="InterPro" id="IPR017871">
    <property type="entry name" value="ABC_transporter-like_CS"/>
</dbReference>
<keyword evidence="5 14" id="KW-0067">ATP-binding</keyword>
<evidence type="ECO:0000256" key="8">
    <source>
        <dbReference type="ARBA" id="ARBA00023136"/>
    </source>
</evidence>
<sequence length="616" mass="66082">MSGKHNDKDSPPEHEGDFKQLDKDSRGALKMLLRPVSGPIFLGRVLGALSALVSIAPFILLTELGRLLLSGSSSTEQASNEATTHEVRELVTWLIIAFSIQLFLYFVALVITHLADEKLKSIIRNRIVAAVSRAPLSWFNDRSSGEVRKTIQDDSKTLHTLVAHAPVDTTVAMISPTVLAIYAFIIDWHLGLLSIAMLPVFIGLQATMMASMGPKTAEMNERLQEVSARAVEFVEGIEVVKNFGIVGKAHSAYANAAKNFSKFYWQWCGPLITGSALSMAAVSVPVLMFINVGGGALMVAAGWVNVPEVLVCSLISLMIPQALVVMGNMAWSYQQAGAAALHIVEVTFTPQLSTADPDTASETGKILSPVSSDEVEFIDVSYSYTTENGPVSALENINITLRPGTITALVGPSGSGKSTLATMVARFQDPDSGQVLIGGCDVRALRTDELYRQVSFVLQDAQLVRASIRDNIALARPDASDDEVETAARAAVIWEDIELLEQGLDTVIGEDTELSGGQRQRISIARAILTDAPILILDEATAATDPDCQTEIQTALSHLVQSKTVLVIAHSAAAIRGVDNVLVLGGGRIDAAGTPAELDASNNHYWYQLRKADINA</sequence>
<feature type="transmembrane region" description="Helical" evidence="11">
    <location>
        <begin position="90"/>
        <end position="115"/>
    </location>
</feature>
<dbReference type="Pfam" id="PF00664">
    <property type="entry name" value="ABC_membrane"/>
    <property type="match status" value="1"/>
</dbReference>
<keyword evidence="2" id="KW-1003">Cell membrane</keyword>
<evidence type="ECO:0000256" key="5">
    <source>
        <dbReference type="ARBA" id="ARBA00022840"/>
    </source>
</evidence>
<keyword evidence="2" id="KW-0997">Cell inner membrane</keyword>
<reference evidence="15" key="1">
    <citation type="submission" date="2013-02" db="EMBL/GenBank/DDBJ databases">
        <title>The complete genome sequence of Corynebacterium casei LMG S-19264 (=DSM 44701).</title>
        <authorList>
            <person name="Ruckert C."/>
            <person name="Albersmeier A."/>
            <person name="Kalinowski J."/>
        </authorList>
    </citation>
    <scope>NUCLEOTIDE SEQUENCE [LARGE SCALE GENOMIC DNA]</scope>
    <source>
        <strain evidence="15">LMG S-19264</strain>
    </source>
</reference>
<feature type="transmembrane region" description="Helical" evidence="11">
    <location>
        <begin position="191"/>
        <end position="212"/>
    </location>
</feature>
<dbReference type="Pfam" id="PF00005">
    <property type="entry name" value="ABC_tran"/>
    <property type="match status" value="1"/>
</dbReference>
<dbReference type="InterPro" id="IPR011527">
    <property type="entry name" value="ABC1_TM_dom"/>
</dbReference>
<dbReference type="InterPro" id="IPR039421">
    <property type="entry name" value="Type_1_exporter"/>
</dbReference>
<feature type="transmembrane region" description="Helical" evidence="11">
    <location>
        <begin position="41"/>
        <end position="61"/>
    </location>
</feature>
<evidence type="ECO:0000259" key="13">
    <source>
        <dbReference type="PROSITE" id="PS50929"/>
    </source>
</evidence>
<comment type="similarity">
    <text evidence="9">Belongs to the ABC transporter superfamily. Siderophore-Fe(3+) uptake transporter (SIUT) (TC 3.A.1.21) family.</text>
</comment>
<dbReference type="SUPFAM" id="SSF90123">
    <property type="entry name" value="ABC transporter transmembrane region"/>
    <property type="match status" value="1"/>
</dbReference>
<feature type="region of interest" description="Disordered" evidence="10">
    <location>
        <begin position="1"/>
        <end position="20"/>
    </location>
</feature>
<dbReference type="GO" id="GO:0005524">
    <property type="term" value="F:ATP binding"/>
    <property type="evidence" value="ECO:0007669"/>
    <property type="project" value="UniProtKB-KW"/>
</dbReference>
<dbReference type="Proteomes" id="UP000019226">
    <property type="component" value="Chromosome"/>
</dbReference>
<keyword evidence="8 11" id="KW-0472">Membrane</keyword>
<accession>A0ABN4CFZ5</accession>
<dbReference type="SUPFAM" id="SSF52540">
    <property type="entry name" value="P-loop containing nucleoside triphosphate hydrolases"/>
    <property type="match status" value="1"/>
</dbReference>
<dbReference type="PANTHER" id="PTHR24221">
    <property type="entry name" value="ATP-BINDING CASSETTE SUB-FAMILY B"/>
    <property type="match status" value="1"/>
</dbReference>
<dbReference type="PROSITE" id="PS50893">
    <property type="entry name" value="ABC_TRANSPORTER_2"/>
    <property type="match status" value="1"/>
</dbReference>
<comment type="subcellular location">
    <subcellularLocation>
        <location evidence="1">Cell inner membrane</location>
        <topology evidence="1">Multi-pass membrane protein</topology>
    </subcellularLocation>
</comment>
<evidence type="ECO:0000256" key="3">
    <source>
        <dbReference type="ARBA" id="ARBA00022692"/>
    </source>
</evidence>
<evidence type="ECO:0000313" key="14">
    <source>
        <dbReference type="EMBL" id="AHI20588.1"/>
    </source>
</evidence>
<evidence type="ECO:0000256" key="9">
    <source>
        <dbReference type="ARBA" id="ARBA00023455"/>
    </source>
</evidence>
<feature type="domain" description="ABC transmembrane type-1" evidence="13">
    <location>
        <begin position="45"/>
        <end position="335"/>
    </location>
</feature>
<evidence type="ECO:0000256" key="7">
    <source>
        <dbReference type="ARBA" id="ARBA00022989"/>
    </source>
</evidence>
<dbReference type="InterPro" id="IPR003439">
    <property type="entry name" value="ABC_transporter-like_ATP-bd"/>
</dbReference>